<feature type="domain" description="Acyl-CoA dehydrogenase/oxidase N-terminal" evidence="3">
    <location>
        <begin position="9"/>
        <end position="86"/>
    </location>
</feature>
<protein>
    <submittedName>
        <fullName evidence="5">Hydrolase</fullName>
    </submittedName>
</protein>
<dbReference type="Gene3D" id="1.20.140.10">
    <property type="entry name" value="Butyryl-CoA Dehydrogenase, subunit A, domain 3"/>
    <property type="match status" value="1"/>
</dbReference>
<dbReference type="PANTHER" id="PTHR48083:SF19">
    <property type="entry name" value="FLAVIN-DEPENDENT MONOOXYGENASE, OXYGENASE SUBUNIT HSAA"/>
    <property type="match status" value="1"/>
</dbReference>
<evidence type="ECO:0000259" key="4">
    <source>
        <dbReference type="Pfam" id="PF08028"/>
    </source>
</evidence>
<evidence type="ECO:0000256" key="2">
    <source>
        <dbReference type="ARBA" id="ARBA00049661"/>
    </source>
</evidence>
<organism evidence="5 6">
    <name type="scientific">Streptomyces tateyamensis</name>
    <dbReference type="NCBI Taxonomy" id="565073"/>
    <lineage>
        <taxon>Bacteria</taxon>
        <taxon>Bacillati</taxon>
        <taxon>Actinomycetota</taxon>
        <taxon>Actinomycetes</taxon>
        <taxon>Kitasatosporales</taxon>
        <taxon>Streptomycetaceae</taxon>
        <taxon>Streptomyces</taxon>
    </lineage>
</organism>
<evidence type="ECO:0000256" key="1">
    <source>
        <dbReference type="ARBA" id="ARBA00023002"/>
    </source>
</evidence>
<dbReference type="GO" id="GO:0016787">
    <property type="term" value="F:hydrolase activity"/>
    <property type="evidence" value="ECO:0007669"/>
    <property type="project" value="UniProtKB-KW"/>
</dbReference>
<keyword evidence="1" id="KW-0560">Oxidoreductase</keyword>
<dbReference type="Gene3D" id="1.10.540.10">
    <property type="entry name" value="Acyl-CoA dehydrogenase/oxidase, N-terminal domain"/>
    <property type="match status" value="1"/>
</dbReference>
<proteinExistence type="inferred from homology"/>
<dbReference type="InterPro" id="IPR036250">
    <property type="entry name" value="AcylCo_DH-like_C"/>
</dbReference>
<dbReference type="InterPro" id="IPR050741">
    <property type="entry name" value="Acyl-CoA_dehydrogenase"/>
</dbReference>
<dbReference type="InterPro" id="IPR013107">
    <property type="entry name" value="Acyl-CoA_DH_C"/>
</dbReference>
<keyword evidence="6" id="KW-1185">Reference proteome</keyword>
<dbReference type="Pfam" id="PF02771">
    <property type="entry name" value="Acyl-CoA_dh_N"/>
    <property type="match status" value="1"/>
</dbReference>
<dbReference type="InterPro" id="IPR037069">
    <property type="entry name" value="AcylCoA_DH/ox_N_sf"/>
</dbReference>
<evidence type="ECO:0000313" key="6">
    <source>
        <dbReference type="Proteomes" id="UP000248039"/>
    </source>
</evidence>
<reference evidence="5 6" key="1">
    <citation type="submission" date="2018-03" db="EMBL/GenBank/DDBJ databases">
        <title>Bioinformatic expansion and discovery of thiopeptide antibiotics.</title>
        <authorList>
            <person name="Schwalen C.J."/>
            <person name="Hudson G.A."/>
            <person name="Mitchell D.A."/>
        </authorList>
    </citation>
    <scope>NUCLEOTIDE SEQUENCE [LARGE SCALE GENOMIC DNA]</scope>
    <source>
        <strain evidence="5 6">ATCC 21389</strain>
    </source>
</reference>
<comment type="similarity">
    <text evidence="2">Belongs to the HpaH/HsaA monooxygenase family.</text>
</comment>
<name>A0A2V4PIS4_9ACTN</name>
<dbReference type="GO" id="GO:0016712">
    <property type="term" value="F:oxidoreductase activity, acting on paired donors, with incorporation or reduction of molecular oxygen, reduced flavin or flavoprotein as one donor, and incorporation of one atom of oxygen"/>
    <property type="evidence" value="ECO:0007669"/>
    <property type="project" value="TreeGrafter"/>
</dbReference>
<accession>A0A2V4PIS4</accession>
<dbReference type="SUPFAM" id="SSF47203">
    <property type="entry name" value="Acyl-CoA dehydrogenase C-terminal domain-like"/>
    <property type="match status" value="1"/>
</dbReference>
<dbReference type="Pfam" id="PF08028">
    <property type="entry name" value="Acyl-CoA_dh_2"/>
    <property type="match status" value="1"/>
</dbReference>
<dbReference type="RefSeq" id="WP_110667399.1">
    <property type="nucleotide sequence ID" value="NZ_PYBW01000027.1"/>
</dbReference>
<feature type="domain" description="Acyl-CoA dehydrogenase C-terminal" evidence="4">
    <location>
        <begin position="228"/>
        <end position="354"/>
    </location>
</feature>
<dbReference type="GO" id="GO:0033539">
    <property type="term" value="P:fatty acid beta-oxidation using acyl-CoA dehydrogenase"/>
    <property type="evidence" value="ECO:0007669"/>
    <property type="project" value="TreeGrafter"/>
</dbReference>
<dbReference type="InterPro" id="IPR046373">
    <property type="entry name" value="Acyl-CoA_Oxase/DH_mid-dom_sf"/>
</dbReference>
<dbReference type="Gene3D" id="2.40.110.10">
    <property type="entry name" value="Butyryl-CoA Dehydrogenase, subunit A, domain 2"/>
    <property type="match status" value="1"/>
</dbReference>
<dbReference type="PIRSF" id="PIRSF016578">
    <property type="entry name" value="HsaA"/>
    <property type="match status" value="1"/>
</dbReference>
<dbReference type="InterPro" id="IPR013786">
    <property type="entry name" value="AcylCoA_DH/ox_N"/>
</dbReference>
<dbReference type="GO" id="GO:0003995">
    <property type="term" value="F:acyl-CoA dehydrogenase activity"/>
    <property type="evidence" value="ECO:0007669"/>
    <property type="project" value="TreeGrafter"/>
</dbReference>
<dbReference type="GO" id="GO:0005737">
    <property type="term" value="C:cytoplasm"/>
    <property type="evidence" value="ECO:0007669"/>
    <property type="project" value="TreeGrafter"/>
</dbReference>
<evidence type="ECO:0000259" key="3">
    <source>
        <dbReference type="Pfam" id="PF02771"/>
    </source>
</evidence>
<dbReference type="OrthoDB" id="3404950at2"/>
<gene>
    <name evidence="5" type="ORF">C7C46_08570</name>
</gene>
<dbReference type="GO" id="GO:0050660">
    <property type="term" value="F:flavin adenine dinucleotide binding"/>
    <property type="evidence" value="ECO:0007669"/>
    <property type="project" value="InterPro"/>
</dbReference>
<dbReference type="PANTHER" id="PTHR48083">
    <property type="entry name" value="MEDIUM-CHAIN SPECIFIC ACYL-COA DEHYDROGENASE, MITOCHONDRIAL-RELATED"/>
    <property type="match status" value="1"/>
</dbReference>
<comment type="caution">
    <text evidence="5">The sequence shown here is derived from an EMBL/GenBank/DDBJ whole genome shotgun (WGS) entry which is preliminary data.</text>
</comment>
<dbReference type="AlphaFoldDB" id="A0A2V4PIS4"/>
<dbReference type="Proteomes" id="UP000248039">
    <property type="component" value="Unassembled WGS sequence"/>
</dbReference>
<dbReference type="EMBL" id="PYBW01000027">
    <property type="protein sequence ID" value="PYC83790.1"/>
    <property type="molecule type" value="Genomic_DNA"/>
</dbReference>
<dbReference type="SUPFAM" id="SSF56645">
    <property type="entry name" value="Acyl-CoA dehydrogenase NM domain-like"/>
    <property type="match status" value="1"/>
</dbReference>
<evidence type="ECO:0000313" key="5">
    <source>
        <dbReference type="EMBL" id="PYC83790.1"/>
    </source>
</evidence>
<dbReference type="InterPro" id="IPR009100">
    <property type="entry name" value="AcylCoA_DH/oxidase_NM_dom_sf"/>
</dbReference>
<keyword evidence="5" id="KW-0378">Hydrolase</keyword>
<sequence length="371" mass="38278">MSDSLPAAARAAAAIAAKHADDSEAARKLAPEVVSALVASGLARHFVPSRWGGADGSFTDLTEAVAAIGEGCASAAWCAGVYSSAARMGVYLPEQGQAELWAQGPDVLVVGALIPGGTVEKAAGGWLVTGAWPFTSGVDHADWALVCGLPAPGEPGGPRFFAVPRADFAIQQTWFNVGMRGTGSNTLVLDRAFVPEYRSFLRSAMQEGRAVGSAARCHTAPIRAFGGLTFAAPALGAARGALRAWTANMARRSDLTGRPFPELSTVQLVLARSAGEVDAAALLLDRVARLGDEGELTPAVITRGARDYALAVDLLVGAVERLFRAEGARGQAETGLVQRAWRDVHCAAGHVGLQFDTAGAAYATAAFAEVA</sequence>